<protein>
    <submittedName>
        <fullName evidence="2">Uncharacterized protein DUF1403</fullName>
    </submittedName>
</protein>
<dbReference type="RefSeq" id="WP_113890488.1">
    <property type="nucleotide sequence ID" value="NZ_QNRK01000019.1"/>
</dbReference>
<dbReference type="EMBL" id="QNRK01000019">
    <property type="protein sequence ID" value="RBP10360.1"/>
    <property type="molecule type" value="Genomic_DNA"/>
</dbReference>
<feature type="region of interest" description="Disordered" evidence="1">
    <location>
        <begin position="78"/>
        <end position="102"/>
    </location>
</feature>
<dbReference type="Pfam" id="PF07183">
    <property type="entry name" value="DUF1403"/>
    <property type="match status" value="1"/>
</dbReference>
<evidence type="ECO:0000313" key="3">
    <source>
        <dbReference type="Proteomes" id="UP000253529"/>
    </source>
</evidence>
<proteinExistence type="predicted"/>
<gene>
    <name evidence="2" type="ORF">DFR50_11931</name>
</gene>
<sequence length="102" mass="10528">MIRVDPVPFEPPRAPAWARPGGSFRDNSEADALFFAGAALAALDSVAKSDPPWAGAFRRRLALKSAVAVAQKALLQNPPSSVEMGPVRGTGAGHVGLQGAPL</sequence>
<feature type="region of interest" description="Disordered" evidence="1">
    <location>
        <begin position="1"/>
        <end position="22"/>
    </location>
</feature>
<keyword evidence="3" id="KW-1185">Reference proteome</keyword>
<organism evidence="2 3">
    <name type="scientific">Roseiarcus fermentans</name>
    <dbReference type="NCBI Taxonomy" id="1473586"/>
    <lineage>
        <taxon>Bacteria</taxon>
        <taxon>Pseudomonadati</taxon>
        <taxon>Pseudomonadota</taxon>
        <taxon>Alphaproteobacteria</taxon>
        <taxon>Hyphomicrobiales</taxon>
        <taxon>Roseiarcaceae</taxon>
        <taxon>Roseiarcus</taxon>
    </lineage>
</organism>
<dbReference type="AlphaFoldDB" id="A0A366F8T4"/>
<name>A0A366F8T4_9HYPH</name>
<dbReference type="InterPro" id="IPR009843">
    <property type="entry name" value="DUF1403"/>
</dbReference>
<evidence type="ECO:0000256" key="1">
    <source>
        <dbReference type="SAM" id="MobiDB-lite"/>
    </source>
</evidence>
<reference evidence="2 3" key="1">
    <citation type="submission" date="2018-06" db="EMBL/GenBank/DDBJ databases">
        <title>Genomic Encyclopedia of Type Strains, Phase IV (KMG-IV): sequencing the most valuable type-strain genomes for metagenomic binning, comparative biology and taxonomic classification.</title>
        <authorList>
            <person name="Goeker M."/>
        </authorList>
    </citation>
    <scope>NUCLEOTIDE SEQUENCE [LARGE SCALE GENOMIC DNA]</scope>
    <source>
        <strain evidence="2 3">DSM 24875</strain>
    </source>
</reference>
<evidence type="ECO:0000313" key="2">
    <source>
        <dbReference type="EMBL" id="RBP10360.1"/>
    </source>
</evidence>
<accession>A0A366F8T4</accession>
<dbReference type="OrthoDB" id="7865302at2"/>
<dbReference type="Proteomes" id="UP000253529">
    <property type="component" value="Unassembled WGS sequence"/>
</dbReference>
<comment type="caution">
    <text evidence="2">The sequence shown here is derived from an EMBL/GenBank/DDBJ whole genome shotgun (WGS) entry which is preliminary data.</text>
</comment>